<sequence>MSPSFSNSSCNNTFCLKMNEHLKLIFPPSSHAELLITGIVFLPAFYHTFWSSATTSGTKTKADFNLTIMIRFMRVIRGYHCPLLNFFLQVI</sequence>
<evidence type="ECO:0000313" key="1">
    <source>
        <dbReference type="EMBL" id="PIO16136.1"/>
    </source>
</evidence>
<dbReference type="EMBL" id="KV968720">
    <property type="protein sequence ID" value="PIO16136.1"/>
    <property type="molecule type" value="Genomic_DNA"/>
</dbReference>
<name>A0A2G9QKP7_AQUCT</name>
<dbReference type="OrthoDB" id="428480at2759"/>
<keyword evidence="2" id="KW-1185">Reference proteome</keyword>
<proteinExistence type="predicted"/>
<reference evidence="2" key="1">
    <citation type="journal article" date="2017" name="Nat. Commun.">
        <title>The North American bullfrog draft genome provides insight into hormonal regulation of long noncoding RNA.</title>
        <authorList>
            <person name="Hammond S.A."/>
            <person name="Warren R.L."/>
            <person name="Vandervalk B.P."/>
            <person name="Kucuk E."/>
            <person name="Khan H."/>
            <person name="Gibb E.A."/>
            <person name="Pandoh P."/>
            <person name="Kirk H."/>
            <person name="Zhao Y."/>
            <person name="Jones M."/>
            <person name="Mungall A.J."/>
            <person name="Coope R."/>
            <person name="Pleasance S."/>
            <person name="Moore R.A."/>
            <person name="Holt R.A."/>
            <person name="Round J.M."/>
            <person name="Ohora S."/>
            <person name="Walle B.V."/>
            <person name="Veldhoen N."/>
            <person name="Helbing C.C."/>
            <person name="Birol I."/>
        </authorList>
    </citation>
    <scope>NUCLEOTIDE SEQUENCE [LARGE SCALE GENOMIC DNA]</scope>
</reference>
<accession>A0A2G9QKP7</accession>
<organism evidence="1 2">
    <name type="scientific">Aquarana catesbeiana</name>
    <name type="common">American bullfrog</name>
    <name type="synonym">Rana catesbeiana</name>
    <dbReference type="NCBI Taxonomy" id="8400"/>
    <lineage>
        <taxon>Eukaryota</taxon>
        <taxon>Metazoa</taxon>
        <taxon>Chordata</taxon>
        <taxon>Craniata</taxon>
        <taxon>Vertebrata</taxon>
        <taxon>Euteleostomi</taxon>
        <taxon>Amphibia</taxon>
        <taxon>Batrachia</taxon>
        <taxon>Anura</taxon>
        <taxon>Neobatrachia</taxon>
        <taxon>Ranoidea</taxon>
        <taxon>Ranidae</taxon>
        <taxon>Aquarana</taxon>
    </lineage>
</organism>
<dbReference type="AlphaFoldDB" id="A0A2G9QKP7"/>
<protein>
    <submittedName>
        <fullName evidence="1">Uncharacterized protein</fullName>
    </submittedName>
</protein>
<evidence type="ECO:0000313" key="2">
    <source>
        <dbReference type="Proteomes" id="UP000228934"/>
    </source>
</evidence>
<gene>
    <name evidence="1" type="ORF">AB205_0145060</name>
</gene>
<dbReference type="Proteomes" id="UP000228934">
    <property type="component" value="Unassembled WGS sequence"/>
</dbReference>